<feature type="region of interest" description="Disordered" evidence="2">
    <location>
        <begin position="1"/>
        <end position="41"/>
    </location>
</feature>
<feature type="compositionally biased region" description="Low complexity" evidence="2">
    <location>
        <begin position="1917"/>
        <end position="1938"/>
    </location>
</feature>
<dbReference type="RefSeq" id="WP_225272140.1">
    <property type="nucleotide sequence ID" value="NZ_CP084058.1"/>
</dbReference>
<evidence type="ECO:0000256" key="1">
    <source>
        <dbReference type="ARBA" id="ARBA00022737"/>
    </source>
</evidence>
<organism evidence="4">
    <name type="scientific">Nonomuraea gerenzanensis</name>
    <dbReference type="NCBI Taxonomy" id="93944"/>
    <lineage>
        <taxon>Bacteria</taxon>
        <taxon>Bacillati</taxon>
        <taxon>Actinomycetota</taxon>
        <taxon>Actinomycetes</taxon>
        <taxon>Streptosporangiales</taxon>
        <taxon>Streptosporangiaceae</taxon>
        <taxon>Nonomuraea</taxon>
    </lineage>
</organism>
<dbReference type="InterPro" id="IPR031325">
    <property type="entry name" value="RHS_repeat"/>
</dbReference>
<evidence type="ECO:0000313" key="4">
    <source>
        <dbReference type="EMBL" id="SBO92900.1"/>
    </source>
</evidence>
<evidence type="ECO:0000256" key="2">
    <source>
        <dbReference type="SAM" id="MobiDB-lite"/>
    </source>
</evidence>
<sequence length="2075" mass="226372">MDPQDELDLPESRWNRFPETDEPHLPDTSWNNYRDEAKPVSPWPRRLAASLAIAVTVPMVYALPAQAEPRSAPSVQKEEPVTGTSVPVQPPLADPVQKQAWKAPPGITWPKPQKAELSKSAKSVAGFPVQVAAEKGADLSADPVSVELLDTDRLGLAMRVSPGQGVVAARAANRKTPLKIDYSGFRYAYGGDYGARLGMVKLQECALKSATATASCPQPEPVKSTNDPKTGTLSAEVESGAVYALAAAPSGQSGDHSATSLSPSADWSVGTQSGDFSWSYDLRMPPALGGDEPELSLAYSAQSVDGRTASTNNQASWAGEGFEFSPGGFIERRYKSCMIDGKKTGDLCWDQENAVVSLGGTSVELIKDATTKQWRPKRDDGTRVEVLTGATNGDNNGEYWRVTTPDGTQYTFGLNRLPGWATGKAETKSVQTVPVFGNNSGEPCYNSTPANAWCQQAYRWNLDYVVDTHGNATTYWYTQEKNYYGRNGKPELGTVYDRGAYLTRIDYGYLKGELFTKVPATRVLFEVAERCLPSGTITCAPAELKKETASHWPDVPFDQICDSGVKCVDRTTPTFFSRKRLTKVTTQVLNASGQYYPVDSWTLKHQFPASGDGLSPALWLASIQQTGHVGGTLSLPPITFIGVQLPNRVDTTEGRAPLVKWRVQAINNESGGELRINYAPAECQPGALPAADKNTKRCFPQRWAPPNEGEVTDWFHKYVVAQTVEVDRVAGSPSVVTSYEYLDGAAWRYADNILVKPEHRTWSDFRGFGRVKVREGDGQDTKRTLTEFRYFRGMHGDKQADGSKRSVQVEDTEGVKLDDLDQYAGLEREEVLYDGDGGAIETATVEEPWSAKTAESTQGGVTKTAYVVQPKAMVTRTAMPGDTWRRTGEERAYDTKGVLLQVDEKGDLASADDDACTRYSYARNDTSWMIEYPSRVQKVAAGCGTGVSTLAAGEVLSDEKIHYDGQANGQAPTKGDVTAVQELVSAEGQTITGSSHTYDVYGRETSETDPVGTKSVTAYSPATGGPVRETIETNQLGHVERTQVEPAWGEPVSEVDANNRRVDMEYDALGRLTKVWQADRSKAAGQSPSTEYSYTVRNDGPSIVTTKTLRADGGYTVSHELYDGLMRERQTQEPAPTDDQTSDPALRDGRTITDKFYNSQGEEYKTNTGYFATGTPSTELLAVSDTAVPNQVVSLFDGTGEVNAEVLKVKGAEKYRVTAKEEGDRLHVTPPPGGTATTRIGDAEDRLIELRQYKGATPTGEYESTKYTYDQAGRLASVTDPAGNVWRHFYDLRGREIRTEDPDKGVTTTTYNDADEVVTTTDSRGKTLWYGYDDLGRKTQLREGSASGTLLAEWKYDALAKGELHASIRYVGGQAYTAEINAIDADYRTLRQTITIPQREGKLAGSYQLNTRYTLDDQVQSISFPAGGGLAEESVVYSYDGLSQPTKVTGLSAYVSATRYSKMGETLQHELGEGTKKTWLTYTHDEGTRRLTGMRLDRSGAAASDLDLHYSYDTAGNITKIADAVNQDTQCFKYDHLRRLTSAWTATDGCASGNPTAATIGGVAPYAFSYAYDATGNRTKETKHGWGGLADSERTFSYPAAGGKQPHALKSVGADLFEYDAAGNTTRRKVGTSDQSLVWDAEGNLESVTEAGKTTSFVYDADGDRLLRKTATDATLYIDDMELRLDYAKDVVEQTRYYTIGGEAIAVRMPDNQVYFMANDHQGTAQAMVNAGTGDIAVRRQTPFGEDRGTAPPWWPGQRGFVGGTKDATTGLVHLGAREYDPKNGRFLSVDPIIDESDPQQLNAYAYANNSPITMTDPDGQWVWFAVAIGVRIAARIAARRAAQAAARRAALAAARRRAAEAARKRALEAARKRAAEAARRRAAEAARKRAAEAARKRAAEAARKRAAMQARKKAALARQRAAAAAARRRAAAAQRRAAAARRRAEAARRAVTRRASRPKTTVRHRPAVRPSSRRATQRQAPPKAQRTSPNTTQSQSRGLTEAQRRSIDEQLGRVQPTGAHTRSSRTQTEGIADQGTGWGPASKPWTSDYPASGSKGKTIIWRIWQLFRPIDKAT</sequence>
<dbReference type="NCBIfam" id="TIGR03696">
    <property type="entry name" value="Rhs_assc_core"/>
    <property type="match status" value="1"/>
</dbReference>
<dbReference type="NCBIfam" id="TIGR01643">
    <property type="entry name" value="YD_repeat_2x"/>
    <property type="match status" value="3"/>
</dbReference>
<evidence type="ECO:0000259" key="3">
    <source>
        <dbReference type="Pfam" id="PF25023"/>
    </source>
</evidence>
<dbReference type="Gene3D" id="2.180.10.10">
    <property type="entry name" value="RHS repeat-associated core"/>
    <property type="match status" value="2"/>
</dbReference>
<reference evidence="4" key="1">
    <citation type="submission" date="2016-04" db="EMBL/GenBank/DDBJ databases">
        <authorList>
            <person name="Evans L.H."/>
            <person name="Alamgir A."/>
            <person name="Owens N."/>
            <person name="Weber N.D."/>
            <person name="Virtaneva K."/>
            <person name="Barbian K."/>
            <person name="Babar A."/>
            <person name="Rosenke K."/>
        </authorList>
    </citation>
    <scope>NUCLEOTIDE SEQUENCE</scope>
    <source>
        <strain evidence="4">Nono1</strain>
    </source>
</reference>
<name>A0A1M4E242_9ACTN</name>
<feature type="compositionally biased region" description="Polar residues" evidence="2">
    <location>
        <begin position="2019"/>
        <end position="2030"/>
    </location>
</feature>
<dbReference type="InterPro" id="IPR050708">
    <property type="entry name" value="T6SS_VgrG/RHS"/>
</dbReference>
<dbReference type="Pfam" id="PF05593">
    <property type="entry name" value="RHS_repeat"/>
    <property type="match status" value="1"/>
</dbReference>
<dbReference type="PANTHER" id="PTHR32305">
    <property type="match status" value="1"/>
</dbReference>
<protein>
    <recommendedName>
        <fullName evidence="3">Teneurin-like YD-shell domain-containing protein</fullName>
    </recommendedName>
</protein>
<feature type="compositionally biased region" description="Basic residues" evidence="2">
    <location>
        <begin position="1905"/>
        <end position="1916"/>
    </location>
</feature>
<dbReference type="InterPro" id="IPR022385">
    <property type="entry name" value="Rhs_assc_core"/>
</dbReference>
<feature type="region of interest" description="Disordered" evidence="2">
    <location>
        <begin position="1128"/>
        <end position="1151"/>
    </location>
</feature>
<feature type="compositionally biased region" description="Basic and acidic residues" evidence="2">
    <location>
        <begin position="1880"/>
        <end position="1904"/>
    </location>
</feature>
<dbReference type="InterPro" id="IPR056823">
    <property type="entry name" value="TEN-like_YD-shell"/>
</dbReference>
<dbReference type="EMBL" id="LT559118">
    <property type="protein sequence ID" value="SBO92900.1"/>
    <property type="molecule type" value="Genomic_DNA"/>
</dbReference>
<feature type="region of interest" description="Disordered" evidence="2">
    <location>
        <begin position="68"/>
        <end position="91"/>
    </location>
</feature>
<gene>
    <name evidence="4" type="ORF">BN4615_P2414</name>
</gene>
<feature type="compositionally biased region" description="Polar residues" evidence="2">
    <location>
        <begin position="1978"/>
        <end position="1999"/>
    </location>
</feature>
<dbReference type="PANTHER" id="PTHR32305:SF17">
    <property type="entry name" value="TRNA NUCLEASE WAPA"/>
    <property type="match status" value="1"/>
</dbReference>
<feature type="domain" description="Teneurin-like YD-shell" evidence="3">
    <location>
        <begin position="1609"/>
        <end position="1813"/>
    </location>
</feature>
<proteinExistence type="predicted"/>
<feature type="compositionally biased region" description="Polar residues" evidence="2">
    <location>
        <begin position="1132"/>
        <end position="1143"/>
    </location>
</feature>
<dbReference type="Pfam" id="PF25023">
    <property type="entry name" value="TEN_YD-shell"/>
    <property type="match status" value="1"/>
</dbReference>
<feature type="compositionally biased region" description="Basic residues" evidence="2">
    <location>
        <begin position="1951"/>
        <end position="1977"/>
    </location>
</feature>
<keyword evidence="1" id="KW-0677">Repeat</keyword>
<feature type="compositionally biased region" description="Basic and acidic residues" evidence="2">
    <location>
        <begin position="2003"/>
        <end position="2012"/>
    </location>
</feature>
<feature type="compositionally biased region" description="Basic and acidic residues" evidence="2">
    <location>
        <begin position="10"/>
        <end position="25"/>
    </location>
</feature>
<dbReference type="InterPro" id="IPR006530">
    <property type="entry name" value="YD"/>
</dbReference>
<feature type="region of interest" description="Disordered" evidence="2">
    <location>
        <begin position="1880"/>
        <end position="2054"/>
    </location>
</feature>
<accession>A0A1M4E242</accession>